<accession>A0ABY7G9B8</accession>
<dbReference type="EMBL" id="CP111027">
    <property type="protein sequence ID" value="WAR29676.1"/>
    <property type="molecule type" value="Genomic_DNA"/>
</dbReference>
<organism evidence="1 2">
    <name type="scientific">Mya arenaria</name>
    <name type="common">Soft-shell clam</name>
    <dbReference type="NCBI Taxonomy" id="6604"/>
    <lineage>
        <taxon>Eukaryota</taxon>
        <taxon>Metazoa</taxon>
        <taxon>Spiralia</taxon>
        <taxon>Lophotrochozoa</taxon>
        <taxon>Mollusca</taxon>
        <taxon>Bivalvia</taxon>
        <taxon>Autobranchia</taxon>
        <taxon>Heteroconchia</taxon>
        <taxon>Euheterodonta</taxon>
        <taxon>Imparidentia</taxon>
        <taxon>Neoheterodontei</taxon>
        <taxon>Myida</taxon>
        <taxon>Myoidea</taxon>
        <taxon>Myidae</taxon>
        <taxon>Mya</taxon>
    </lineage>
</organism>
<proteinExistence type="predicted"/>
<evidence type="ECO:0000313" key="1">
    <source>
        <dbReference type="EMBL" id="WAR29676.1"/>
    </source>
</evidence>
<keyword evidence="2" id="KW-1185">Reference proteome</keyword>
<name>A0ABY7G9B8_MYAAR</name>
<sequence length="98" mass="11117">MTTCLKPSEIFYSQDSINNVLSGDNRRLWVLKHLERLGKIETIKMRITGYIPPTKLTSANCVRGPEGGRWHFGPDMLIMSKLGTKKTHILKEMSGKTN</sequence>
<gene>
    <name evidence="1" type="ORF">MAR_003244</name>
</gene>
<dbReference type="Proteomes" id="UP001164746">
    <property type="component" value="Chromosome 16"/>
</dbReference>
<evidence type="ECO:0000313" key="2">
    <source>
        <dbReference type="Proteomes" id="UP001164746"/>
    </source>
</evidence>
<reference evidence="1" key="1">
    <citation type="submission" date="2022-11" db="EMBL/GenBank/DDBJ databases">
        <title>Centuries of genome instability and evolution in soft-shell clam transmissible cancer (bioRxiv).</title>
        <authorList>
            <person name="Hart S.F.M."/>
            <person name="Yonemitsu M.A."/>
            <person name="Giersch R.M."/>
            <person name="Beal B.F."/>
            <person name="Arriagada G."/>
            <person name="Davis B.W."/>
            <person name="Ostrander E.A."/>
            <person name="Goff S.P."/>
            <person name="Metzger M.J."/>
        </authorList>
    </citation>
    <scope>NUCLEOTIDE SEQUENCE</scope>
    <source>
        <strain evidence="1">MELC-2E11</strain>
        <tissue evidence="1">Siphon/mantle</tissue>
    </source>
</reference>
<protein>
    <submittedName>
        <fullName evidence="1">Uncharacterized protein</fullName>
    </submittedName>
</protein>